<evidence type="ECO:0000313" key="1">
    <source>
        <dbReference type="EMBL" id="OLA37950.1"/>
    </source>
</evidence>
<protein>
    <recommendedName>
        <fullName evidence="3">DUF4160 domain-containing protein</fullName>
    </recommendedName>
</protein>
<comment type="caution">
    <text evidence="1">The sequence shown here is derived from an EMBL/GenBank/DDBJ whole genome shotgun (WGS) entry which is preliminary data.</text>
</comment>
<dbReference type="RefSeq" id="WP_303679704.1">
    <property type="nucleotide sequence ID" value="NZ_JAXJBD010000027.1"/>
</dbReference>
<organism evidence="1 2">
    <name type="scientific">Phascolarctobacterium succinatutens</name>
    <dbReference type="NCBI Taxonomy" id="626940"/>
    <lineage>
        <taxon>Bacteria</taxon>
        <taxon>Bacillati</taxon>
        <taxon>Bacillota</taxon>
        <taxon>Negativicutes</taxon>
        <taxon>Acidaminococcales</taxon>
        <taxon>Acidaminococcaceae</taxon>
        <taxon>Phascolarctobacterium</taxon>
    </lineage>
</organism>
<dbReference type="Proteomes" id="UP000186777">
    <property type="component" value="Unassembled WGS sequence"/>
</dbReference>
<sequence>MPAISMFYGIIIKMYNNGEHNPPHFHASYQGYYATFNLNGELIEGDMPKRQIKFIATWTEIHKDELIANWELAINEEPLYKIEPLR</sequence>
<dbReference type="EMBL" id="MNTG01000026">
    <property type="protein sequence ID" value="OLA37950.1"/>
    <property type="molecule type" value="Genomic_DNA"/>
</dbReference>
<dbReference type="STRING" id="626940.BHW43_04830"/>
<proteinExistence type="predicted"/>
<gene>
    <name evidence="1" type="ORF">BHW43_04830</name>
</gene>
<accession>A0A1Q6R6N2</accession>
<dbReference type="Pfam" id="PF13711">
    <property type="entry name" value="DUF4160"/>
    <property type="match status" value="1"/>
</dbReference>
<dbReference type="InterPro" id="IPR025427">
    <property type="entry name" value="DUF4160"/>
</dbReference>
<evidence type="ECO:0000313" key="2">
    <source>
        <dbReference type="Proteomes" id="UP000186777"/>
    </source>
</evidence>
<evidence type="ECO:0008006" key="3">
    <source>
        <dbReference type="Google" id="ProtNLM"/>
    </source>
</evidence>
<reference evidence="1 2" key="1">
    <citation type="journal article" date="2016" name="Nat. Biotechnol.">
        <title>Measurement of bacterial replication rates in microbial communities.</title>
        <authorList>
            <person name="Brown C.T."/>
            <person name="Olm M.R."/>
            <person name="Thomas B.C."/>
            <person name="Banfield J.F."/>
        </authorList>
    </citation>
    <scope>NUCLEOTIDE SEQUENCE [LARGE SCALE GENOMIC DNA]</scope>
    <source>
        <strain evidence="1">46_33</strain>
    </source>
</reference>
<dbReference type="AlphaFoldDB" id="A0A1Q6R6N2"/>
<name>A0A1Q6R6N2_9FIRM</name>